<proteinExistence type="predicted"/>
<dbReference type="Pfam" id="PF14395">
    <property type="entry name" value="COOH-NH2_lig"/>
    <property type="match status" value="1"/>
</dbReference>
<dbReference type="InterPro" id="IPR025681">
    <property type="entry name" value="COOH-NH2_lig"/>
</dbReference>
<comment type="caution">
    <text evidence="1">The sequence shown here is derived from an EMBL/GenBank/DDBJ whole genome shotgun (WGS) entry which is preliminary data.</text>
</comment>
<sequence length="382" mass="43232">MKKLSIKGVPYRGFIVKALQYVEGDVYDYSGLPDNAILVVKKGARLHNIKGVGAHLDLGWAELFPALPPDDWEGDYASYVSAYDVPVYAGYSSVVRVVWLQTYTTRRWMLVIPEEEWEGNWDEVKKYLLSYGVIRPQDLGEIIITLGGDPEFEVYVDGKLVPAKKLSVFKRGGTVGPIGTDGNTNIAEFRPEPAYSAEEYVENFLSLVKSLRKRKRRDYALSVKGDVYPLGGHIHVGSPNKKVVGVLKGEVKTFISALDDFLGRVILPTSGPARRGTGNARLGVYELKYYGWEYKTPPASFYADLEMVRIVYKLVKNLVETLLKEEEISYEVVNDKVERREYLRFLTEEEAEYFLSFPHRWAQGEIHPFVPMEEPAAVKAAK</sequence>
<name>A0A7C5T1S9_9AQUI</name>
<accession>A0A7C5T1S9</accession>
<protein>
    <submittedName>
        <fullName evidence="1">Uncharacterized protein</fullName>
    </submittedName>
</protein>
<organism evidence="1">
    <name type="scientific">Thermocrinis ruber</name>
    <dbReference type="NCBI Taxonomy" id="75906"/>
    <lineage>
        <taxon>Bacteria</taxon>
        <taxon>Pseudomonadati</taxon>
        <taxon>Aquificota</taxon>
        <taxon>Aquificia</taxon>
        <taxon>Aquificales</taxon>
        <taxon>Aquificaceae</taxon>
        <taxon>Thermocrinis</taxon>
    </lineage>
</organism>
<dbReference type="AlphaFoldDB" id="A0A7C5T1S9"/>
<gene>
    <name evidence="1" type="ORF">ENN04_07615</name>
</gene>
<dbReference type="EMBL" id="DSAC01000095">
    <property type="protein sequence ID" value="HHO74479.1"/>
    <property type="molecule type" value="Genomic_DNA"/>
</dbReference>
<evidence type="ECO:0000313" key="1">
    <source>
        <dbReference type="EMBL" id="HHO74479.1"/>
    </source>
</evidence>
<reference evidence="1" key="1">
    <citation type="journal article" date="2020" name="mSystems">
        <title>Genome- and Community-Level Interaction Insights into Carbon Utilization and Element Cycling Functions of Hydrothermarchaeota in Hydrothermal Sediment.</title>
        <authorList>
            <person name="Zhou Z."/>
            <person name="Liu Y."/>
            <person name="Xu W."/>
            <person name="Pan J."/>
            <person name="Luo Z.H."/>
            <person name="Li M."/>
        </authorList>
    </citation>
    <scope>NUCLEOTIDE SEQUENCE [LARGE SCALE GENOMIC DNA]</scope>
    <source>
        <strain evidence="1">SpSt-114</strain>
    </source>
</reference>